<dbReference type="STRING" id="70415.A0A5S6Q1R0"/>
<keyword evidence="2" id="KW-0963">Cytoplasm</keyword>
<dbReference type="GO" id="GO:0005737">
    <property type="term" value="C:cytoplasm"/>
    <property type="evidence" value="ECO:0007669"/>
    <property type="project" value="UniProtKB-SubCell"/>
</dbReference>
<proteinExistence type="predicted"/>
<accession>A0A5S6Q1R0</accession>
<dbReference type="InterPro" id="IPR030482">
    <property type="entry name" value="PDRG1"/>
</dbReference>
<reference evidence="6" key="1">
    <citation type="submission" date="2019-12" db="UniProtKB">
        <authorList>
            <consortium name="WormBaseParasite"/>
        </authorList>
    </citation>
    <scope>IDENTIFICATION</scope>
</reference>
<evidence type="ECO:0000313" key="5">
    <source>
        <dbReference type="Proteomes" id="UP000046395"/>
    </source>
</evidence>
<evidence type="ECO:0000256" key="1">
    <source>
        <dbReference type="ARBA" id="ARBA00004496"/>
    </source>
</evidence>
<evidence type="ECO:0000256" key="4">
    <source>
        <dbReference type="SAM" id="Coils"/>
    </source>
</evidence>
<keyword evidence="5" id="KW-1185">Reference proteome</keyword>
<dbReference type="PANTHER" id="PTHR21162:SF0">
    <property type="entry name" value="P53 AND DNA DAMAGE-REGULATED PROTEIN 1"/>
    <property type="match status" value="1"/>
</dbReference>
<dbReference type="PANTHER" id="PTHR21162">
    <property type="entry name" value="P53 AND DNA DAMAGE-REGULATED PROTEIN"/>
    <property type="match status" value="1"/>
</dbReference>
<feature type="coiled-coil region" evidence="4">
    <location>
        <begin position="81"/>
        <end position="112"/>
    </location>
</feature>
<protein>
    <submittedName>
        <fullName evidence="6">P53 and DNA damage-regulated protein 1</fullName>
    </submittedName>
</protein>
<keyword evidence="4" id="KW-0175">Coiled coil</keyword>
<dbReference type="AlphaFoldDB" id="A0A5S6Q1R0"/>
<comment type="subcellular location">
    <subcellularLocation>
        <location evidence="1">Cytoplasm</location>
    </subcellularLocation>
</comment>
<sequence>MDVAGSELLELVYRAEIVGQSIAKDRETLLELGKMENDGRQALSALRNLSQSSKQPSFPDRGQVWYNTDKLTLQVSPAMAEKLIRNNLENLANEKERLNKGLKEKVKQLYELRGESSRIECFGLNPIDANEAKALHSLFK</sequence>
<dbReference type="WBParaSite" id="TMUE_0000001151.1">
    <property type="protein sequence ID" value="TMUE_0000001151.1"/>
    <property type="gene ID" value="WBGene00297062"/>
</dbReference>
<dbReference type="Proteomes" id="UP000046395">
    <property type="component" value="Unassembled WGS sequence"/>
</dbReference>
<evidence type="ECO:0000256" key="2">
    <source>
        <dbReference type="ARBA" id="ARBA00022490"/>
    </source>
</evidence>
<organism evidence="5 6">
    <name type="scientific">Trichuris muris</name>
    <name type="common">Mouse whipworm</name>
    <dbReference type="NCBI Taxonomy" id="70415"/>
    <lineage>
        <taxon>Eukaryota</taxon>
        <taxon>Metazoa</taxon>
        <taxon>Ecdysozoa</taxon>
        <taxon>Nematoda</taxon>
        <taxon>Enoplea</taxon>
        <taxon>Dorylaimia</taxon>
        <taxon>Trichinellida</taxon>
        <taxon>Trichuridae</taxon>
        <taxon>Trichuris</taxon>
    </lineage>
</organism>
<evidence type="ECO:0000313" key="6">
    <source>
        <dbReference type="WBParaSite" id="TMUE_0000001151.1"/>
    </source>
</evidence>
<name>A0A5S6Q1R0_TRIMR</name>
<keyword evidence="3" id="KW-0143">Chaperone</keyword>
<evidence type="ECO:0000256" key="3">
    <source>
        <dbReference type="ARBA" id="ARBA00023186"/>
    </source>
</evidence>